<keyword evidence="2" id="KW-1185">Reference proteome</keyword>
<dbReference type="Proteomes" id="UP000694864">
    <property type="component" value="Chromosome 6"/>
</dbReference>
<keyword evidence="1" id="KW-0812">Transmembrane</keyword>
<keyword evidence="1" id="KW-1133">Transmembrane helix</keyword>
<sequence length="176" mass="19268">QTQTPKVEMESSTSRTSGSRGISFWSILLHSLWTTLMGILFFRLATTNGHKLPFIHFFSISGTLLITLPWIIQLLISSTVIFLHKSKGYNNLMWIVQSPTISNQVVDHTKAGTCSVSPSPSSTRQVLKESDAEEIAIRIVIGAADDKKDGCSAATLGMVMEIEGRNKTKLLTNGST</sequence>
<name>A0ABM0ZF44_CAMSA</name>
<evidence type="ECO:0000256" key="1">
    <source>
        <dbReference type="SAM" id="Phobius"/>
    </source>
</evidence>
<organism evidence="2 3">
    <name type="scientific">Camelina sativa</name>
    <name type="common">False flax</name>
    <name type="synonym">Myagrum sativum</name>
    <dbReference type="NCBI Taxonomy" id="90675"/>
    <lineage>
        <taxon>Eukaryota</taxon>
        <taxon>Viridiplantae</taxon>
        <taxon>Streptophyta</taxon>
        <taxon>Embryophyta</taxon>
        <taxon>Tracheophyta</taxon>
        <taxon>Spermatophyta</taxon>
        <taxon>Magnoliopsida</taxon>
        <taxon>eudicotyledons</taxon>
        <taxon>Gunneridae</taxon>
        <taxon>Pentapetalae</taxon>
        <taxon>rosids</taxon>
        <taxon>malvids</taxon>
        <taxon>Brassicales</taxon>
        <taxon>Brassicaceae</taxon>
        <taxon>Camelineae</taxon>
        <taxon>Camelina</taxon>
    </lineage>
</organism>
<accession>A0ABM0ZF44</accession>
<evidence type="ECO:0000313" key="2">
    <source>
        <dbReference type="Proteomes" id="UP000694864"/>
    </source>
</evidence>
<dbReference type="RefSeq" id="XP_010514874.2">
    <property type="nucleotide sequence ID" value="XM_010516572.2"/>
</dbReference>
<reference evidence="2" key="1">
    <citation type="journal article" date="2014" name="Nat. Commun.">
        <title>The emerging biofuel crop Camelina sativa retains a highly undifferentiated hexaploid genome structure.</title>
        <authorList>
            <person name="Kagale S."/>
            <person name="Koh C."/>
            <person name="Nixon J."/>
            <person name="Bollina V."/>
            <person name="Clarke W.E."/>
            <person name="Tuteja R."/>
            <person name="Spillane C."/>
            <person name="Robinson S.J."/>
            <person name="Links M.G."/>
            <person name="Clarke C."/>
            <person name="Higgins E.E."/>
            <person name="Huebert T."/>
            <person name="Sharpe A.G."/>
            <person name="Parkin I.A."/>
        </authorList>
    </citation>
    <scope>NUCLEOTIDE SEQUENCE [LARGE SCALE GENOMIC DNA]</scope>
    <source>
        <strain evidence="2">cv. DH55</strain>
    </source>
</reference>
<evidence type="ECO:0000313" key="3">
    <source>
        <dbReference type="RefSeq" id="XP_010514874.2"/>
    </source>
</evidence>
<gene>
    <name evidence="3" type="primary">LOC104790788</name>
</gene>
<feature type="transmembrane region" description="Helical" evidence="1">
    <location>
        <begin position="21"/>
        <end position="42"/>
    </location>
</feature>
<protein>
    <submittedName>
        <fullName evidence="3">Uncharacterized protein LOC104790788</fullName>
    </submittedName>
</protein>
<reference evidence="3" key="2">
    <citation type="submission" date="2025-08" db="UniProtKB">
        <authorList>
            <consortium name="RefSeq"/>
        </authorList>
    </citation>
    <scope>IDENTIFICATION</scope>
    <source>
        <tissue evidence="3">Leaf</tissue>
    </source>
</reference>
<feature type="non-terminal residue" evidence="3">
    <location>
        <position position="1"/>
    </location>
</feature>
<proteinExistence type="predicted"/>
<keyword evidence="1" id="KW-0472">Membrane</keyword>
<dbReference type="GeneID" id="104790788"/>
<feature type="transmembrane region" description="Helical" evidence="1">
    <location>
        <begin position="54"/>
        <end position="83"/>
    </location>
</feature>